<keyword evidence="12" id="KW-1185">Reference proteome</keyword>
<evidence type="ECO:0000256" key="3">
    <source>
        <dbReference type="ARBA" id="ARBA00012483"/>
    </source>
</evidence>
<dbReference type="EC" id="2.3.2.27" evidence="3"/>
<feature type="compositionally biased region" description="Low complexity" evidence="10">
    <location>
        <begin position="255"/>
        <end position="308"/>
    </location>
</feature>
<dbReference type="GO" id="GO:0061630">
    <property type="term" value="F:ubiquitin protein ligase activity"/>
    <property type="evidence" value="ECO:0007669"/>
    <property type="project" value="UniProtKB-EC"/>
</dbReference>
<evidence type="ECO:0000256" key="2">
    <source>
        <dbReference type="ARBA" id="ARBA00004906"/>
    </source>
</evidence>
<dbReference type="PANTHER" id="PTHR15710:SF243">
    <property type="entry name" value="E3 UBIQUITIN-PROTEIN LIGASE PRAJA-2 ISOFORM X1"/>
    <property type="match status" value="1"/>
</dbReference>
<evidence type="ECO:0000256" key="6">
    <source>
        <dbReference type="ARBA" id="ARBA00022771"/>
    </source>
</evidence>
<dbReference type="PROSITE" id="PS50089">
    <property type="entry name" value="ZF_RING_2"/>
    <property type="match status" value="1"/>
</dbReference>
<comment type="pathway">
    <text evidence="2">Protein modification; protein ubiquitination.</text>
</comment>
<evidence type="ECO:0000256" key="1">
    <source>
        <dbReference type="ARBA" id="ARBA00000900"/>
    </source>
</evidence>
<keyword evidence="8" id="KW-0862">Zinc</keyword>
<evidence type="ECO:0000313" key="13">
    <source>
        <dbReference type="WBParaSite" id="nRc.2.0.1.t24203-RA"/>
    </source>
</evidence>
<proteinExistence type="predicted"/>
<name>A0A915JCH0_ROMCU</name>
<dbReference type="GO" id="GO:0008270">
    <property type="term" value="F:zinc ion binding"/>
    <property type="evidence" value="ECO:0007669"/>
    <property type="project" value="UniProtKB-KW"/>
</dbReference>
<dbReference type="Proteomes" id="UP000887565">
    <property type="component" value="Unplaced"/>
</dbReference>
<protein>
    <recommendedName>
        <fullName evidence="3">RING-type E3 ubiquitin transferase</fullName>
        <ecNumber evidence="3">2.3.2.27</ecNumber>
    </recommendedName>
</protein>
<dbReference type="SUPFAM" id="SSF57850">
    <property type="entry name" value="RING/U-box"/>
    <property type="match status" value="1"/>
</dbReference>
<feature type="domain" description="RING-type" evidence="11">
    <location>
        <begin position="200"/>
        <end position="247"/>
    </location>
</feature>
<evidence type="ECO:0000256" key="9">
    <source>
        <dbReference type="PROSITE-ProRule" id="PRU00175"/>
    </source>
</evidence>
<evidence type="ECO:0000259" key="11">
    <source>
        <dbReference type="PROSITE" id="PS50089"/>
    </source>
</evidence>
<evidence type="ECO:0000256" key="7">
    <source>
        <dbReference type="ARBA" id="ARBA00022786"/>
    </source>
</evidence>
<dbReference type="GO" id="GO:0005737">
    <property type="term" value="C:cytoplasm"/>
    <property type="evidence" value="ECO:0007669"/>
    <property type="project" value="TreeGrafter"/>
</dbReference>
<organism evidence="12 13">
    <name type="scientific">Romanomermis culicivorax</name>
    <name type="common">Nematode worm</name>
    <dbReference type="NCBI Taxonomy" id="13658"/>
    <lineage>
        <taxon>Eukaryota</taxon>
        <taxon>Metazoa</taxon>
        <taxon>Ecdysozoa</taxon>
        <taxon>Nematoda</taxon>
        <taxon>Enoplea</taxon>
        <taxon>Dorylaimia</taxon>
        <taxon>Mermithida</taxon>
        <taxon>Mermithoidea</taxon>
        <taxon>Mermithidae</taxon>
        <taxon>Romanomermis</taxon>
    </lineage>
</organism>
<dbReference type="AlphaFoldDB" id="A0A915JCH0"/>
<keyword evidence="6 9" id="KW-0863">Zinc-finger</keyword>
<dbReference type="Gene3D" id="3.30.40.10">
    <property type="entry name" value="Zinc/RING finger domain, C3HC4 (zinc finger)"/>
    <property type="match status" value="1"/>
</dbReference>
<feature type="compositionally biased region" description="Low complexity" evidence="10">
    <location>
        <begin position="93"/>
        <end position="132"/>
    </location>
</feature>
<dbReference type="InterPro" id="IPR013083">
    <property type="entry name" value="Znf_RING/FYVE/PHD"/>
</dbReference>
<evidence type="ECO:0000256" key="10">
    <source>
        <dbReference type="SAM" id="MobiDB-lite"/>
    </source>
</evidence>
<evidence type="ECO:0000256" key="4">
    <source>
        <dbReference type="ARBA" id="ARBA00022679"/>
    </source>
</evidence>
<keyword evidence="5" id="KW-0479">Metal-binding</keyword>
<dbReference type="InterPro" id="IPR001841">
    <property type="entry name" value="Znf_RING"/>
</dbReference>
<dbReference type="PANTHER" id="PTHR15710">
    <property type="entry name" value="E3 UBIQUITIN-PROTEIN LIGASE PRAJA"/>
    <property type="match status" value="1"/>
</dbReference>
<accession>A0A915JCH0</accession>
<dbReference type="OMA" id="PNSDFTC"/>
<dbReference type="Pfam" id="PF13639">
    <property type="entry name" value="zf-RING_2"/>
    <property type="match status" value="1"/>
</dbReference>
<dbReference type="SMART" id="SM00184">
    <property type="entry name" value="RING"/>
    <property type="match status" value="1"/>
</dbReference>
<feature type="region of interest" description="Disordered" evidence="10">
    <location>
        <begin position="90"/>
        <end position="138"/>
    </location>
</feature>
<dbReference type="FunFam" id="3.30.40.10:FF:000069">
    <property type="entry name" value="E3 ubiquitin-protein ligase RNF115"/>
    <property type="match status" value="1"/>
</dbReference>
<evidence type="ECO:0000256" key="8">
    <source>
        <dbReference type="ARBA" id="ARBA00022833"/>
    </source>
</evidence>
<dbReference type="GO" id="GO:0000209">
    <property type="term" value="P:protein polyubiquitination"/>
    <property type="evidence" value="ECO:0007669"/>
    <property type="project" value="UniProtKB-ARBA"/>
</dbReference>
<feature type="region of interest" description="Disordered" evidence="10">
    <location>
        <begin position="253"/>
        <end position="320"/>
    </location>
</feature>
<reference evidence="13" key="1">
    <citation type="submission" date="2022-11" db="UniProtKB">
        <authorList>
            <consortium name="WormBaseParasite"/>
        </authorList>
    </citation>
    <scope>IDENTIFICATION</scope>
</reference>
<keyword evidence="7" id="KW-0833">Ubl conjugation pathway</keyword>
<keyword evidence="4" id="KW-0808">Transferase</keyword>
<comment type="catalytic activity">
    <reaction evidence="1">
        <text>S-ubiquitinyl-[E2 ubiquitin-conjugating enzyme]-L-cysteine + [acceptor protein]-L-lysine = [E2 ubiquitin-conjugating enzyme]-L-cysteine + N(6)-ubiquitinyl-[acceptor protein]-L-lysine.</text>
        <dbReference type="EC" id="2.3.2.27"/>
    </reaction>
</comment>
<evidence type="ECO:0000313" key="12">
    <source>
        <dbReference type="Proteomes" id="UP000887565"/>
    </source>
</evidence>
<dbReference type="WBParaSite" id="nRc.2.0.1.t24203-RA">
    <property type="protein sequence ID" value="nRc.2.0.1.t24203-RA"/>
    <property type="gene ID" value="nRc.2.0.1.g24203"/>
</dbReference>
<evidence type="ECO:0000256" key="5">
    <source>
        <dbReference type="ARBA" id="ARBA00022723"/>
    </source>
</evidence>
<sequence length="320" mass="34633">MTDNTQRSSAAAMSNNYFCHLCSRNFTYLDADYTCPVCHSGFVEIVENAAQPNAISSTSDIGHQQPSRSNSNDLDLEAFIQLATPFITNMFRPPSSSTGSSSSSQQQPSMHPSASQSAAGQVGGMQQQVQAGPFPSAGLQNGNLHGSAADYAWGPGGLDAIVTQLLNQVQGGAPPMSRENLDNLHDIPLTKEQIDKRLQCAVCMDDFKMNEKAVQLICEHLYHKSCIVPWLERVGLCQIHSTCPVCRKSAETGEPLQTPTTQPQQPPFQNFFGPVATQPSSSRQQSNRSSSTTSGQQGSTTDTTSSSNERPQWMDIDDLD</sequence>